<evidence type="ECO:0000256" key="6">
    <source>
        <dbReference type="ARBA" id="ARBA00023004"/>
    </source>
</evidence>
<dbReference type="FunFam" id="3.40.50.300:FF:001119">
    <property type="entry name" value="Iron-sulfur cluster carrier protein"/>
    <property type="match status" value="1"/>
</dbReference>
<dbReference type="CDD" id="cd02037">
    <property type="entry name" value="Mrp_NBP35"/>
    <property type="match status" value="1"/>
</dbReference>
<dbReference type="InterPro" id="IPR034904">
    <property type="entry name" value="FSCA_dom_sf"/>
</dbReference>
<dbReference type="InterPro" id="IPR000808">
    <property type="entry name" value="Mrp-like_CS"/>
</dbReference>
<protein>
    <recommendedName>
        <fullName evidence="8">Iron-sulfur cluster carrier protein</fullName>
    </recommendedName>
</protein>
<comment type="caution">
    <text evidence="11">The sequence shown here is derived from an EMBL/GenBank/DDBJ whole genome shotgun (WGS) entry which is preliminary data.</text>
</comment>
<dbReference type="PANTHER" id="PTHR42961:SF2">
    <property type="entry name" value="IRON-SULFUR PROTEIN NUBPL"/>
    <property type="match status" value="1"/>
</dbReference>
<dbReference type="GO" id="GO:0140663">
    <property type="term" value="F:ATP-dependent FeS chaperone activity"/>
    <property type="evidence" value="ECO:0007669"/>
    <property type="project" value="InterPro"/>
</dbReference>
<proteinExistence type="inferred from homology"/>
<dbReference type="Pfam" id="PF10609">
    <property type="entry name" value="ParA"/>
    <property type="match status" value="1"/>
</dbReference>
<feature type="region of interest" description="Disordered" evidence="9">
    <location>
        <begin position="100"/>
        <end position="124"/>
    </location>
</feature>
<comment type="function">
    <text evidence="8">Binds and transfers iron-sulfur (Fe-S) clusters to target apoproteins. Can hydrolyze ATP.</text>
</comment>
<keyword evidence="6 8" id="KW-0408">Iron</keyword>
<evidence type="ECO:0000256" key="8">
    <source>
        <dbReference type="HAMAP-Rule" id="MF_02040"/>
    </source>
</evidence>
<gene>
    <name evidence="11" type="ORF">C7B46_06190</name>
</gene>
<dbReference type="PANTHER" id="PTHR42961">
    <property type="entry name" value="IRON-SULFUR PROTEIN NUBPL"/>
    <property type="match status" value="1"/>
</dbReference>
<dbReference type="InterPro" id="IPR033756">
    <property type="entry name" value="YlxH/NBP35"/>
</dbReference>
<dbReference type="AlphaFoldDB" id="A0A2T2XII0"/>
<feature type="compositionally biased region" description="Low complexity" evidence="9">
    <location>
        <begin position="100"/>
        <end position="110"/>
    </location>
</feature>
<evidence type="ECO:0000313" key="11">
    <source>
        <dbReference type="EMBL" id="PSR34311.1"/>
    </source>
</evidence>
<dbReference type="GO" id="GO:0016226">
    <property type="term" value="P:iron-sulfur cluster assembly"/>
    <property type="evidence" value="ECO:0007669"/>
    <property type="project" value="InterPro"/>
</dbReference>
<evidence type="ECO:0000256" key="1">
    <source>
        <dbReference type="ARBA" id="ARBA00007352"/>
    </source>
</evidence>
<dbReference type="InterPro" id="IPR044304">
    <property type="entry name" value="NUBPL-like"/>
</dbReference>
<dbReference type="Proteomes" id="UP000242972">
    <property type="component" value="Unassembled WGS sequence"/>
</dbReference>
<name>A0A2T2XII0_9FIRM</name>
<dbReference type="InterPro" id="IPR027417">
    <property type="entry name" value="P-loop_NTPase"/>
</dbReference>
<comment type="similarity">
    <text evidence="8">Belongs to the Mrp/NBP35 ATP-binding proteins family.</text>
</comment>
<dbReference type="InterPro" id="IPR019591">
    <property type="entry name" value="Mrp/NBP35_ATP-bd"/>
</dbReference>
<comment type="similarity">
    <text evidence="1">In the N-terminal section; belongs to the MIP18 family.</text>
</comment>
<evidence type="ECO:0000256" key="9">
    <source>
        <dbReference type="SAM" id="MobiDB-lite"/>
    </source>
</evidence>
<sequence>MLDQRSVLGALESVHDPELHQSIVALNMVREINIDRGHVTVDIALTVEGCPLHQQITSDVNRELKKIPEIDEVTVTLGVMNEAERREAFSRAFQGAQAKKSAAQNSSVAAPTANGSASATKAPVIGPLPGQGPATGMMADSSSTVVIGVASGKGGVGKSTVTANLAIALSRSGARVGVMDMDIYGFSQGRMFGAKGQAQVNDQEKIIPWQVHGISLVSMGMFVEENQAIVWRGPMLGKMLQQFFSDVAWPDLDYLLIDLPPGTGDVALDIAQKVRKAKLVLVTTPQEVAAHVAHRAGDVASRARQEIIGVIENMSYVLCPHGEKLAVFGQGGGQKLADDFNVPLLGQIPLESDVREGGDRGLPITVTNPHSASSDAFFQIALKVKEAVGR</sequence>
<dbReference type="SUPFAM" id="SSF117916">
    <property type="entry name" value="Fe-S cluster assembly (FSCA) domain-like"/>
    <property type="match status" value="1"/>
</dbReference>
<dbReference type="GO" id="GO:0046872">
    <property type="term" value="F:metal ion binding"/>
    <property type="evidence" value="ECO:0007669"/>
    <property type="project" value="UniProtKB-KW"/>
</dbReference>
<feature type="domain" description="MIP18 family-like" evidence="10">
    <location>
        <begin position="6"/>
        <end position="76"/>
    </location>
</feature>
<dbReference type="GO" id="GO:0005524">
    <property type="term" value="F:ATP binding"/>
    <property type="evidence" value="ECO:0007669"/>
    <property type="project" value="UniProtKB-UniRule"/>
</dbReference>
<evidence type="ECO:0000256" key="2">
    <source>
        <dbReference type="ARBA" id="ARBA00008205"/>
    </source>
</evidence>
<evidence type="ECO:0000256" key="3">
    <source>
        <dbReference type="ARBA" id="ARBA00022723"/>
    </source>
</evidence>
<accession>A0A2T2XII0</accession>
<dbReference type="Gene3D" id="3.40.50.300">
    <property type="entry name" value="P-loop containing nucleotide triphosphate hydrolases"/>
    <property type="match status" value="1"/>
</dbReference>
<organism evidence="11 12">
    <name type="scientific">Sulfobacillus benefaciens</name>
    <dbReference type="NCBI Taxonomy" id="453960"/>
    <lineage>
        <taxon>Bacteria</taxon>
        <taxon>Bacillati</taxon>
        <taxon>Bacillota</taxon>
        <taxon>Clostridia</taxon>
        <taxon>Eubacteriales</taxon>
        <taxon>Clostridiales Family XVII. Incertae Sedis</taxon>
        <taxon>Sulfobacillus</taxon>
    </lineage>
</organism>
<evidence type="ECO:0000256" key="5">
    <source>
        <dbReference type="ARBA" id="ARBA00022840"/>
    </source>
</evidence>
<keyword evidence="8" id="KW-0378">Hydrolase</keyword>
<evidence type="ECO:0000256" key="4">
    <source>
        <dbReference type="ARBA" id="ARBA00022741"/>
    </source>
</evidence>
<dbReference type="InterPro" id="IPR002744">
    <property type="entry name" value="MIP18-like"/>
</dbReference>
<dbReference type="GO" id="GO:0051539">
    <property type="term" value="F:4 iron, 4 sulfur cluster binding"/>
    <property type="evidence" value="ECO:0007669"/>
    <property type="project" value="TreeGrafter"/>
</dbReference>
<dbReference type="GO" id="GO:0016887">
    <property type="term" value="F:ATP hydrolysis activity"/>
    <property type="evidence" value="ECO:0007669"/>
    <property type="project" value="UniProtKB-UniRule"/>
</dbReference>
<evidence type="ECO:0000256" key="7">
    <source>
        <dbReference type="ARBA" id="ARBA00023014"/>
    </source>
</evidence>
<keyword evidence="3 8" id="KW-0479">Metal-binding</keyword>
<dbReference type="HAMAP" id="MF_02040">
    <property type="entry name" value="Mrp_NBP35"/>
    <property type="match status" value="1"/>
</dbReference>
<dbReference type="PROSITE" id="PS01215">
    <property type="entry name" value="MRP"/>
    <property type="match status" value="1"/>
</dbReference>
<keyword evidence="4 8" id="KW-0547">Nucleotide-binding</keyword>
<dbReference type="SUPFAM" id="SSF52540">
    <property type="entry name" value="P-loop containing nucleoside triphosphate hydrolases"/>
    <property type="match status" value="1"/>
</dbReference>
<keyword evidence="7 8" id="KW-0411">Iron-sulfur</keyword>
<dbReference type="EMBL" id="PXYW01000010">
    <property type="protein sequence ID" value="PSR34311.1"/>
    <property type="molecule type" value="Genomic_DNA"/>
</dbReference>
<evidence type="ECO:0000259" key="10">
    <source>
        <dbReference type="Pfam" id="PF01883"/>
    </source>
</evidence>
<keyword evidence="5 8" id="KW-0067">ATP-binding</keyword>
<dbReference type="Gene3D" id="3.30.300.130">
    <property type="entry name" value="Fe-S cluster assembly (FSCA)"/>
    <property type="match status" value="1"/>
</dbReference>
<evidence type="ECO:0000313" key="12">
    <source>
        <dbReference type="Proteomes" id="UP000242972"/>
    </source>
</evidence>
<feature type="binding site" evidence="8">
    <location>
        <begin position="152"/>
        <end position="159"/>
    </location>
    <ligand>
        <name>ATP</name>
        <dbReference type="ChEBI" id="CHEBI:30616"/>
    </ligand>
</feature>
<reference evidence="11 12" key="1">
    <citation type="journal article" date="2014" name="BMC Genomics">
        <title>Comparison of environmental and isolate Sulfobacillus genomes reveals diverse carbon, sulfur, nitrogen, and hydrogen metabolisms.</title>
        <authorList>
            <person name="Justice N.B."/>
            <person name="Norman A."/>
            <person name="Brown C.T."/>
            <person name="Singh A."/>
            <person name="Thomas B.C."/>
            <person name="Banfield J.F."/>
        </authorList>
    </citation>
    <scope>NUCLEOTIDE SEQUENCE [LARGE SCALE GENOMIC DNA]</scope>
    <source>
        <strain evidence="11">AMDSBA4</strain>
    </source>
</reference>
<comment type="subunit">
    <text evidence="8">Homodimer.</text>
</comment>
<dbReference type="Pfam" id="PF01883">
    <property type="entry name" value="FeS_assembly_P"/>
    <property type="match status" value="1"/>
</dbReference>
<comment type="similarity">
    <text evidence="2">In the C-terminal section; belongs to the Mrp/NBP35 ATP-binding proteins family.</text>
</comment>